<organism evidence="2 3">
    <name type="scientific">Aquibacillus rhizosphaerae</name>
    <dbReference type="NCBI Taxonomy" id="3051431"/>
    <lineage>
        <taxon>Bacteria</taxon>
        <taxon>Bacillati</taxon>
        <taxon>Bacillota</taxon>
        <taxon>Bacilli</taxon>
        <taxon>Bacillales</taxon>
        <taxon>Bacillaceae</taxon>
        <taxon>Aquibacillus</taxon>
    </lineage>
</organism>
<dbReference type="EMBL" id="JASTZU010000058">
    <property type="protein sequence ID" value="MDL4842438.1"/>
    <property type="molecule type" value="Genomic_DNA"/>
</dbReference>
<comment type="caution">
    <text evidence="2">The sequence shown here is derived from an EMBL/GenBank/DDBJ whole genome shotgun (WGS) entry which is preliminary data.</text>
</comment>
<proteinExistence type="predicted"/>
<dbReference type="Proteomes" id="UP001235343">
    <property type="component" value="Unassembled WGS sequence"/>
</dbReference>
<protein>
    <submittedName>
        <fullName evidence="2">Uncharacterized protein</fullName>
    </submittedName>
</protein>
<gene>
    <name evidence="2" type="ORF">QQS35_18530</name>
</gene>
<keyword evidence="1" id="KW-0472">Membrane</keyword>
<dbReference type="RefSeq" id="WP_285933710.1">
    <property type="nucleotide sequence ID" value="NZ_JASTZU010000058.1"/>
</dbReference>
<evidence type="ECO:0000256" key="1">
    <source>
        <dbReference type="SAM" id="Phobius"/>
    </source>
</evidence>
<feature type="transmembrane region" description="Helical" evidence="1">
    <location>
        <begin position="12"/>
        <end position="30"/>
    </location>
</feature>
<feature type="transmembrane region" description="Helical" evidence="1">
    <location>
        <begin position="42"/>
        <end position="59"/>
    </location>
</feature>
<accession>A0ABT7L9A9</accession>
<reference evidence="2 3" key="1">
    <citation type="submission" date="2023-06" db="EMBL/GenBank/DDBJ databases">
        <title>Aquibacillus rhizosphaerae LR5S19.</title>
        <authorList>
            <person name="Sun J.-Q."/>
        </authorList>
    </citation>
    <scope>NUCLEOTIDE SEQUENCE [LARGE SCALE GENOMIC DNA]</scope>
    <source>
        <strain evidence="2 3">LR5S19</strain>
    </source>
</reference>
<keyword evidence="1" id="KW-0812">Transmembrane</keyword>
<sequence length="66" mass="7662">MKKISNKTFKLLNTISNIIFFLSIVGLIFYSTMMADSIKWEMALPITLLVFSYLFLLKVPNFNNHS</sequence>
<keyword evidence="1" id="KW-1133">Transmembrane helix</keyword>
<evidence type="ECO:0000313" key="2">
    <source>
        <dbReference type="EMBL" id="MDL4842438.1"/>
    </source>
</evidence>
<keyword evidence="3" id="KW-1185">Reference proteome</keyword>
<evidence type="ECO:0000313" key="3">
    <source>
        <dbReference type="Proteomes" id="UP001235343"/>
    </source>
</evidence>
<name>A0ABT7L9A9_9BACI</name>